<reference evidence="10" key="1">
    <citation type="submission" date="2025-08" db="UniProtKB">
        <authorList>
            <consortium name="RefSeq"/>
        </authorList>
    </citation>
    <scope>IDENTIFICATION</scope>
</reference>
<dbReference type="FunFam" id="2.40.70.10:FF:000050">
    <property type="entry name" value="Aspartic proteinase CDR1"/>
    <property type="match status" value="1"/>
</dbReference>
<dbReference type="eggNOG" id="KOG1339">
    <property type="taxonomic scope" value="Eukaryota"/>
</dbReference>
<dbReference type="FunCoup" id="A0A1U7YXJ2">
    <property type="interactions" value="121"/>
</dbReference>
<sequence length="438" mass="47082">MATMSSSRLFFVVIAVSICLSCFSLIEAGNGGFRVDLIHRDSPLSPLYIPSASRSELLRNAFRRSISRANHFNTSKLSPDGVQSTIYPDSGTYLMKISIGTPPVEMLAIADTGSDLIWTQCKPCDYCFHQTSPLFDPKNSSTYRDLSCNSKPCDDLNSATCSSSGACEYMYKYGDQSFTNGLLASETVTMDSTSGKPVALPKVVFGCGHNNGGTFDKLTSGLVGLGGGSLSLVSQLGSSIGGKFSYCLAPLSYNATSKLNFGSAAVVSGEGAVSTPLVSKSPDTFYYLTLEGVSVGEKKLAYKKALKSSNDVEEGNIIIDSGTTLTMIPPDFYEEVESAVKSAIDLEPVPDPHRLLTLCYRTAQDFDVPPITVHFTGADVVLKPINTFVKLEEDLVCFVMIPSNDLAIFGNLSQMNFLVGYDSVDKKVTFMPADCSKH</sequence>
<evidence type="ECO:0000256" key="7">
    <source>
        <dbReference type="ARBA" id="ARBA00022801"/>
    </source>
</evidence>
<evidence type="ECO:0000256" key="1">
    <source>
        <dbReference type="ARBA" id="ARBA00004613"/>
    </source>
</evidence>
<dbReference type="PROSITE" id="PS51767">
    <property type="entry name" value="PEPTIDASE_A1"/>
    <property type="match status" value="1"/>
</dbReference>
<evidence type="ECO:0000256" key="4">
    <source>
        <dbReference type="ARBA" id="ARBA00022670"/>
    </source>
</evidence>
<keyword evidence="5" id="KW-0732">Signal</keyword>
<dbReference type="InterPro" id="IPR032799">
    <property type="entry name" value="TAXi_C"/>
</dbReference>
<comment type="subcellular location">
    <subcellularLocation>
        <location evidence="1">Secreted</location>
    </subcellularLocation>
</comment>
<dbReference type="CDD" id="cd05476">
    <property type="entry name" value="pepsin_A_like_plant"/>
    <property type="match status" value="1"/>
</dbReference>
<dbReference type="OMA" id="GRLCECA"/>
<keyword evidence="8" id="KW-0325">Glycoprotein</keyword>
<organism evidence="9 10">
    <name type="scientific">Nelumbo nucifera</name>
    <name type="common">Sacred lotus</name>
    <dbReference type="NCBI Taxonomy" id="4432"/>
    <lineage>
        <taxon>Eukaryota</taxon>
        <taxon>Viridiplantae</taxon>
        <taxon>Streptophyta</taxon>
        <taxon>Embryophyta</taxon>
        <taxon>Tracheophyta</taxon>
        <taxon>Spermatophyta</taxon>
        <taxon>Magnoliopsida</taxon>
        <taxon>Proteales</taxon>
        <taxon>Nelumbonaceae</taxon>
        <taxon>Nelumbo</taxon>
    </lineage>
</organism>
<accession>A0A1U7YXJ2</accession>
<dbReference type="Pfam" id="PF14541">
    <property type="entry name" value="TAXi_C"/>
    <property type="match status" value="1"/>
</dbReference>
<dbReference type="PROSITE" id="PS00141">
    <property type="entry name" value="ASP_PROTEASE"/>
    <property type="match status" value="1"/>
</dbReference>
<dbReference type="OrthoDB" id="2747330at2759"/>
<evidence type="ECO:0000313" key="9">
    <source>
        <dbReference type="Proteomes" id="UP000189703"/>
    </source>
</evidence>
<evidence type="ECO:0000256" key="6">
    <source>
        <dbReference type="ARBA" id="ARBA00022750"/>
    </source>
</evidence>
<comment type="similarity">
    <text evidence="2">Belongs to the peptidase A1 family.</text>
</comment>
<evidence type="ECO:0000256" key="2">
    <source>
        <dbReference type="ARBA" id="ARBA00007447"/>
    </source>
</evidence>
<dbReference type="InterPro" id="IPR001969">
    <property type="entry name" value="Aspartic_peptidase_AS"/>
</dbReference>
<dbReference type="InterPro" id="IPR034161">
    <property type="entry name" value="Pepsin-like_plant"/>
</dbReference>
<dbReference type="InterPro" id="IPR051708">
    <property type="entry name" value="Plant_Aspart_Prot_A1"/>
</dbReference>
<dbReference type="FunFam" id="2.40.70.10:FF:000016">
    <property type="entry name" value="Probable aspartic protease At2g35615"/>
    <property type="match status" value="1"/>
</dbReference>
<dbReference type="Pfam" id="PF14543">
    <property type="entry name" value="TAXi_N"/>
    <property type="match status" value="1"/>
</dbReference>
<dbReference type="GeneID" id="104588108"/>
<dbReference type="RefSeq" id="XP_010244230.1">
    <property type="nucleotide sequence ID" value="XM_010245928.1"/>
</dbReference>
<keyword evidence="4" id="KW-0645">Protease</keyword>
<dbReference type="InterPro" id="IPR032861">
    <property type="entry name" value="TAXi_N"/>
</dbReference>
<gene>
    <name evidence="10" type="primary">LOC104588108</name>
</gene>
<name>A0A1U7YXJ2_NELNU</name>
<evidence type="ECO:0000313" key="10">
    <source>
        <dbReference type="RefSeq" id="XP_010244230.1"/>
    </source>
</evidence>
<keyword evidence="9" id="KW-1185">Reference proteome</keyword>
<dbReference type="PANTHER" id="PTHR47967:SF128">
    <property type="entry name" value="ASPARTIC PROTEINASE CDR1-LIKE"/>
    <property type="match status" value="1"/>
</dbReference>
<dbReference type="SUPFAM" id="SSF50630">
    <property type="entry name" value="Acid proteases"/>
    <property type="match status" value="1"/>
</dbReference>
<protein>
    <submittedName>
        <fullName evidence="10">Aspartic proteinase CDR1-like</fullName>
    </submittedName>
</protein>
<evidence type="ECO:0000256" key="5">
    <source>
        <dbReference type="ARBA" id="ARBA00022729"/>
    </source>
</evidence>
<dbReference type="InterPro" id="IPR033121">
    <property type="entry name" value="PEPTIDASE_A1"/>
</dbReference>
<dbReference type="GO" id="GO:0004190">
    <property type="term" value="F:aspartic-type endopeptidase activity"/>
    <property type="evidence" value="ECO:0000318"/>
    <property type="project" value="GO_Central"/>
</dbReference>
<keyword evidence="7" id="KW-0378">Hydrolase</keyword>
<dbReference type="GO" id="GO:0005576">
    <property type="term" value="C:extracellular region"/>
    <property type="evidence" value="ECO:0000318"/>
    <property type="project" value="GO_Central"/>
</dbReference>
<dbReference type="GO" id="GO:0006508">
    <property type="term" value="P:proteolysis"/>
    <property type="evidence" value="ECO:0007669"/>
    <property type="project" value="UniProtKB-KW"/>
</dbReference>
<dbReference type="Gene3D" id="2.40.70.10">
    <property type="entry name" value="Acid Proteases"/>
    <property type="match status" value="2"/>
</dbReference>
<evidence type="ECO:0000256" key="3">
    <source>
        <dbReference type="ARBA" id="ARBA00022525"/>
    </source>
</evidence>
<keyword evidence="6" id="KW-0064">Aspartyl protease</keyword>
<dbReference type="KEGG" id="nnu:104588108"/>
<keyword evidence="3" id="KW-0964">Secreted</keyword>
<evidence type="ECO:0000256" key="8">
    <source>
        <dbReference type="ARBA" id="ARBA00023180"/>
    </source>
</evidence>
<proteinExistence type="inferred from homology"/>
<dbReference type="PANTHER" id="PTHR47967">
    <property type="entry name" value="OS07G0603500 PROTEIN-RELATED"/>
    <property type="match status" value="1"/>
</dbReference>
<dbReference type="AlphaFoldDB" id="A0A1U7YXJ2"/>
<dbReference type="InterPro" id="IPR021109">
    <property type="entry name" value="Peptidase_aspartic_dom_sf"/>
</dbReference>
<dbReference type="Proteomes" id="UP000189703">
    <property type="component" value="Unplaced"/>
</dbReference>